<name>A0A106BUM9_THIDE</name>
<evidence type="ECO:0000313" key="14">
    <source>
        <dbReference type="EMBL" id="KVW98935.1"/>
    </source>
</evidence>
<feature type="domain" description="Thioredoxin" evidence="13">
    <location>
        <begin position="29"/>
        <end position="178"/>
    </location>
</feature>
<dbReference type="Pfam" id="PF00578">
    <property type="entry name" value="AhpC-TSA"/>
    <property type="match status" value="1"/>
</dbReference>
<evidence type="ECO:0000256" key="10">
    <source>
        <dbReference type="ARBA" id="ARBA00038489"/>
    </source>
</evidence>
<comment type="caution">
    <text evidence="14">The sequence shown here is derived from an EMBL/GenBank/DDBJ whole genome shotgun (WGS) entry which is preliminary data.</text>
</comment>
<dbReference type="PROSITE" id="PS51352">
    <property type="entry name" value="THIOREDOXIN_2"/>
    <property type="match status" value="1"/>
</dbReference>
<protein>
    <recommendedName>
        <fullName evidence="3">thioredoxin-dependent peroxiredoxin</fullName>
        <ecNumber evidence="3">1.11.1.24</ecNumber>
    </recommendedName>
    <alternativeName>
        <fullName evidence="9">Thioredoxin peroxidase</fullName>
    </alternativeName>
    <alternativeName>
        <fullName evidence="11">Thioredoxin-dependent peroxiredoxin Bcp</fullName>
    </alternativeName>
</protein>
<evidence type="ECO:0000313" key="15">
    <source>
        <dbReference type="Proteomes" id="UP000064243"/>
    </source>
</evidence>
<dbReference type="PANTHER" id="PTHR42801">
    <property type="entry name" value="THIOREDOXIN-DEPENDENT PEROXIDE REDUCTASE"/>
    <property type="match status" value="1"/>
</dbReference>
<dbReference type="GO" id="GO:0008379">
    <property type="term" value="F:thioredoxin peroxidase activity"/>
    <property type="evidence" value="ECO:0007669"/>
    <property type="project" value="TreeGrafter"/>
</dbReference>
<dbReference type="Gene3D" id="3.40.30.10">
    <property type="entry name" value="Glutaredoxin"/>
    <property type="match status" value="1"/>
</dbReference>
<keyword evidence="6" id="KW-0560">Oxidoreductase</keyword>
<evidence type="ECO:0000259" key="13">
    <source>
        <dbReference type="PROSITE" id="PS51352"/>
    </source>
</evidence>
<dbReference type="STRING" id="1123392.GCA_000376425_00199"/>
<dbReference type="RefSeq" id="WP_059751733.1">
    <property type="nucleotide sequence ID" value="NZ_LDUG01000008.1"/>
</dbReference>
<comment type="similarity">
    <text evidence="10">Belongs to the peroxiredoxin family. BCP/PrxQ subfamily.</text>
</comment>
<dbReference type="InterPro" id="IPR050924">
    <property type="entry name" value="Peroxiredoxin_BCP/PrxQ"/>
</dbReference>
<reference evidence="14 15" key="1">
    <citation type="journal article" date="2015" name="Appl. Environ. Microbiol.">
        <title>Aerobic and Anaerobic Thiosulfate Oxidation by a Cold-Adapted, Subglacial Chemoautotroph.</title>
        <authorList>
            <person name="Harrold Z.R."/>
            <person name="Skidmore M.L."/>
            <person name="Hamilton T.L."/>
            <person name="Desch L."/>
            <person name="Amada K."/>
            <person name="van Gelder W."/>
            <person name="Glover K."/>
            <person name="Roden E.E."/>
            <person name="Boyd E.S."/>
        </authorList>
    </citation>
    <scope>NUCLEOTIDE SEQUENCE [LARGE SCALE GENOMIC DNA]</scope>
    <source>
        <strain evidence="14 15">RG</strain>
    </source>
</reference>
<dbReference type="FunFam" id="3.40.30.10:FF:000007">
    <property type="entry name" value="Thioredoxin-dependent thiol peroxidase"/>
    <property type="match status" value="1"/>
</dbReference>
<keyword evidence="5" id="KW-0049">Antioxidant</keyword>
<dbReference type="GO" id="GO:0005737">
    <property type="term" value="C:cytoplasm"/>
    <property type="evidence" value="ECO:0007669"/>
    <property type="project" value="TreeGrafter"/>
</dbReference>
<keyword evidence="8" id="KW-0676">Redox-active center</keyword>
<dbReference type="SUPFAM" id="SSF52833">
    <property type="entry name" value="Thioredoxin-like"/>
    <property type="match status" value="1"/>
</dbReference>
<evidence type="ECO:0000256" key="2">
    <source>
        <dbReference type="ARBA" id="ARBA00011245"/>
    </source>
</evidence>
<keyword evidence="4" id="KW-0575">Peroxidase</keyword>
<proteinExistence type="inferred from homology"/>
<evidence type="ECO:0000256" key="9">
    <source>
        <dbReference type="ARBA" id="ARBA00032824"/>
    </source>
</evidence>
<dbReference type="GO" id="GO:0034599">
    <property type="term" value="P:cellular response to oxidative stress"/>
    <property type="evidence" value="ECO:0007669"/>
    <property type="project" value="TreeGrafter"/>
</dbReference>
<dbReference type="EC" id="1.11.1.24" evidence="3"/>
<dbReference type="CDD" id="cd03017">
    <property type="entry name" value="PRX_BCP"/>
    <property type="match status" value="1"/>
</dbReference>
<dbReference type="InterPro" id="IPR013766">
    <property type="entry name" value="Thioredoxin_domain"/>
</dbReference>
<evidence type="ECO:0000256" key="5">
    <source>
        <dbReference type="ARBA" id="ARBA00022862"/>
    </source>
</evidence>
<evidence type="ECO:0000256" key="11">
    <source>
        <dbReference type="ARBA" id="ARBA00042639"/>
    </source>
</evidence>
<comment type="function">
    <text evidence="1">Thiol-specific peroxidase that catalyzes the reduction of hydrogen peroxide and organic hydroperoxides to water and alcohols, respectively. Plays a role in cell protection against oxidative stress by detoxifying peroxides and as sensor of hydrogen peroxide-mediated signaling events.</text>
</comment>
<sequence length="190" mass="20623">MLKLVLGGLAALLLVASAVLWMLRPGAQRLGGSAAPDFALPDQNGQTHRLGDYAGRWLVLYFYPRDDTPICTQEACRFRDDIGVLGDLDAAVVGVSLNDTRSHAVFARKYQLPFPLLSDPDGQTAAAYDSLLNLGVVRFARRHTLIIAPDGRIAARFDKVDPASHVQEVARTLRALQHAGTAHAAQLSRQ</sequence>
<evidence type="ECO:0000256" key="12">
    <source>
        <dbReference type="ARBA" id="ARBA00049091"/>
    </source>
</evidence>
<dbReference type="AlphaFoldDB" id="A0A106BUM9"/>
<dbReference type="PATRIC" id="fig|36861.3.peg.3408"/>
<keyword evidence="7" id="KW-1015">Disulfide bond</keyword>
<accession>A0A106BUM9</accession>
<evidence type="ECO:0000256" key="8">
    <source>
        <dbReference type="ARBA" id="ARBA00023284"/>
    </source>
</evidence>
<dbReference type="InterPro" id="IPR000866">
    <property type="entry name" value="AhpC/TSA"/>
</dbReference>
<dbReference type="InterPro" id="IPR036249">
    <property type="entry name" value="Thioredoxin-like_sf"/>
</dbReference>
<evidence type="ECO:0000256" key="6">
    <source>
        <dbReference type="ARBA" id="ARBA00023002"/>
    </source>
</evidence>
<dbReference type="Proteomes" id="UP000064243">
    <property type="component" value="Unassembled WGS sequence"/>
</dbReference>
<dbReference type="EMBL" id="LDUG01000008">
    <property type="protein sequence ID" value="KVW98935.1"/>
    <property type="molecule type" value="Genomic_DNA"/>
</dbReference>
<comment type="subunit">
    <text evidence="2">Monomer.</text>
</comment>
<comment type="catalytic activity">
    <reaction evidence="12">
        <text>a hydroperoxide + [thioredoxin]-dithiol = an alcohol + [thioredoxin]-disulfide + H2O</text>
        <dbReference type="Rhea" id="RHEA:62620"/>
        <dbReference type="Rhea" id="RHEA-COMP:10698"/>
        <dbReference type="Rhea" id="RHEA-COMP:10700"/>
        <dbReference type="ChEBI" id="CHEBI:15377"/>
        <dbReference type="ChEBI" id="CHEBI:29950"/>
        <dbReference type="ChEBI" id="CHEBI:30879"/>
        <dbReference type="ChEBI" id="CHEBI:35924"/>
        <dbReference type="ChEBI" id="CHEBI:50058"/>
        <dbReference type="EC" id="1.11.1.24"/>
    </reaction>
</comment>
<gene>
    <name evidence="14" type="ORF">ABW22_02700</name>
</gene>
<dbReference type="PANTHER" id="PTHR42801:SF4">
    <property type="entry name" value="AHPC_TSA FAMILY PROTEIN"/>
    <property type="match status" value="1"/>
</dbReference>
<dbReference type="OrthoDB" id="9812811at2"/>
<evidence type="ECO:0000256" key="4">
    <source>
        <dbReference type="ARBA" id="ARBA00022559"/>
    </source>
</evidence>
<evidence type="ECO:0000256" key="3">
    <source>
        <dbReference type="ARBA" id="ARBA00013017"/>
    </source>
</evidence>
<keyword evidence="15" id="KW-1185">Reference proteome</keyword>
<evidence type="ECO:0000256" key="7">
    <source>
        <dbReference type="ARBA" id="ARBA00023157"/>
    </source>
</evidence>
<evidence type="ECO:0000256" key="1">
    <source>
        <dbReference type="ARBA" id="ARBA00003330"/>
    </source>
</evidence>
<dbReference type="GO" id="GO:0045454">
    <property type="term" value="P:cell redox homeostasis"/>
    <property type="evidence" value="ECO:0007669"/>
    <property type="project" value="TreeGrafter"/>
</dbReference>
<organism evidence="14 15">
    <name type="scientific">Thiobacillus denitrificans</name>
    <dbReference type="NCBI Taxonomy" id="36861"/>
    <lineage>
        <taxon>Bacteria</taxon>
        <taxon>Pseudomonadati</taxon>
        <taxon>Pseudomonadota</taxon>
        <taxon>Betaproteobacteria</taxon>
        <taxon>Nitrosomonadales</taxon>
        <taxon>Thiobacillaceae</taxon>
        <taxon>Thiobacillus</taxon>
    </lineage>
</organism>